<organism evidence="2 3">
    <name type="scientific">Mesocricetus auratus</name>
    <name type="common">Golden hamster</name>
    <dbReference type="NCBI Taxonomy" id="10036"/>
    <lineage>
        <taxon>Eukaryota</taxon>
        <taxon>Metazoa</taxon>
        <taxon>Chordata</taxon>
        <taxon>Craniata</taxon>
        <taxon>Vertebrata</taxon>
        <taxon>Euteleostomi</taxon>
        <taxon>Mammalia</taxon>
        <taxon>Eutheria</taxon>
        <taxon>Euarchontoglires</taxon>
        <taxon>Glires</taxon>
        <taxon>Rodentia</taxon>
        <taxon>Myomorpha</taxon>
        <taxon>Muroidea</taxon>
        <taxon>Cricetidae</taxon>
        <taxon>Cricetinae</taxon>
        <taxon>Mesocricetus</taxon>
    </lineage>
</organism>
<evidence type="ECO:0000259" key="1">
    <source>
        <dbReference type="Pfam" id="PF13768"/>
    </source>
</evidence>
<dbReference type="RefSeq" id="XP_040586181.1">
    <property type="nucleotide sequence ID" value="XM_040730247.1"/>
</dbReference>
<dbReference type="InterPro" id="IPR036465">
    <property type="entry name" value="vWFA_dom_sf"/>
</dbReference>
<reference evidence="3" key="1">
    <citation type="submission" date="2025-08" db="UniProtKB">
        <authorList>
            <consortium name="RefSeq"/>
        </authorList>
    </citation>
    <scope>IDENTIFICATION</scope>
    <source>
        <tissue evidence="3">Liver</tissue>
    </source>
</reference>
<keyword evidence="2" id="KW-1185">Reference proteome</keyword>
<protein>
    <submittedName>
        <fullName evidence="3">von Willebrand factor A domain-containing protein 5A-like</fullName>
    </submittedName>
</protein>
<proteinExistence type="predicted"/>
<dbReference type="PANTHER" id="PTHR45737">
    <property type="entry name" value="VON WILLEBRAND FACTOR A DOMAIN-CONTAINING PROTEIN 5A"/>
    <property type="match status" value="1"/>
</dbReference>
<dbReference type="SUPFAM" id="SSF53300">
    <property type="entry name" value="vWA-like"/>
    <property type="match status" value="1"/>
</dbReference>
<name>A0ABM2WB53_MESAU</name>
<dbReference type="GeneID" id="106021093"/>
<gene>
    <name evidence="3" type="primary">LOC106021093</name>
</gene>
<dbReference type="Pfam" id="PF13768">
    <property type="entry name" value="VWA_3"/>
    <property type="match status" value="1"/>
</dbReference>
<dbReference type="Gene3D" id="3.40.50.410">
    <property type="entry name" value="von Willebrand factor, type A domain"/>
    <property type="match status" value="1"/>
</dbReference>
<feature type="domain" description="VWFA" evidence="1">
    <location>
        <begin position="26"/>
        <end position="122"/>
    </location>
</feature>
<sequence>MGAPSAMLSFYPDLPKVEGTRACGEFVFLMDRSGSMGSCLSYQDSQPCIEAAKETLLLLLKSLPMGCYFNIYGFGSSYEKFFPESVKYTQKTMEEAVKRVKDLKADLGGTEILTPLLDIYKGPSIPDHPLQFFTKLLEKNAVLHLISLQKANGSWELNKDLTQILGTRLKDMKAANPAKDGDLSAWATVLAVLWLHANGKGLKCEWEILERKAVAWLHDHAECSILRLVQAANRFLKLSVTPDVFFF</sequence>
<dbReference type="Proteomes" id="UP000886700">
    <property type="component" value="Unplaced"/>
</dbReference>
<dbReference type="PANTHER" id="PTHR45737:SF3">
    <property type="entry name" value="VON WILLEBRAND FACTOR A DOMAIN-CONTAINING PROTEIN 5A"/>
    <property type="match status" value="1"/>
</dbReference>
<evidence type="ECO:0000313" key="3">
    <source>
        <dbReference type="RefSeq" id="XP_040586181.1"/>
    </source>
</evidence>
<dbReference type="InterPro" id="IPR008930">
    <property type="entry name" value="Terpenoid_cyclase/PrenylTrfase"/>
</dbReference>
<evidence type="ECO:0000313" key="2">
    <source>
        <dbReference type="Proteomes" id="UP000886700"/>
    </source>
</evidence>
<accession>A0ABM2WB53</accession>
<dbReference type="InterPro" id="IPR002035">
    <property type="entry name" value="VWF_A"/>
</dbReference>
<dbReference type="SUPFAM" id="SSF48239">
    <property type="entry name" value="Terpenoid cyclases/Protein prenyltransferases"/>
    <property type="match status" value="1"/>
</dbReference>